<evidence type="ECO:0000256" key="1">
    <source>
        <dbReference type="SAM" id="SignalP"/>
    </source>
</evidence>
<proteinExistence type="predicted"/>
<accession>A0A0E9W9A5</accession>
<reference evidence="2" key="2">
    <citation type="journal article" date="2015" name="Fish Shellfish Immunol.">
        <title>Early steps in the European eel (Anguilla anguilla)-Vibrio vulnificus interaction in the gills: Role of the RtxA13 toxin.</title>
        <authorList>
            <person name="Callol A."/>
            <person name="Pajuelo D."/>
            <person name="Ebbesson L."/>
            <person name="Teles M."/>
            <person name="MacKenzie S."/>
            <person name="Amaro C."/>
        </authorList>
    </citation>
    <scope>NUCLEOTIDE SEQUENCE</scope>
</reference>
<dbReference type="EMBL" id="GBXM01022412">
    <property type="protein sequence ID" value="JAH86165.1"/>
    <property type="molecule type" value="Transcribed_RNA"/>
</dbReference>
<dbReference type="AlphaFoldDB" id="A0A0E9W9A5"/>
<feature type="chain" id="PRO_5002434697" evidence="1">
    <location>
        <begin position="21"/>
        <end position="41"/>
    </location>
</feature>
<keyword evidence="1" id="KW-0732">Signal</keyword>
<organism evidence="2">
    <name type="scientific">Anguilla anguilla</name>
    <name type="common">European freshwater eel</name>
    <name type="synonym">Muraena anguilla</name>
    <dbReference type="NCBI Taxonomy" id="7936"/>
    <lineage>
        <taxon>Eukaryota</taxon>
        <taxon>Metazoa</taxon>
        <taxon>Chordata</taxon>
        <taxon>Craniata</taxon>
        <taxon>Vertebrata</taxon>
        <taxon>Euteleostomi</taxon>
        <taxon>Actinopterygii</taxon>
        <taxon>Neopterygii</taxon>
        <taxon>Teleostei</taxon>
        <taxon>Anguilliformes</taxon>
        <taxon>Anguillidae</taxon>
        <taxon>Anguilla</taxon>
    </lineage>
</organism>
<reference evidence="2" key="1">
    <citation type="submission" date="2014-11" db="EMBL/GenBank/DDBJ databases">
        <authorList>
            <person name="Amaro Gonzalez C."/>
        </authorList>
    </citation>
    <scope>NUCLEOTIDE SEQUENCE</scope>
</reference>
<name>A0A0E9W9A5_ANGAN</name>
<feature type="signal peptide" evidence="1">
    <location>
        <begin position="1"/>
        <end position="20"/>
    </location>
</feature>
<evidence type="ECO:0000313" key="2">
    <source>
        <dbReference type="EMBL" id="JAH86165.1"/>
    </source>
</evidence>
<protein>
    <submittedName>
        <fullName evidence="2">Uncharacterized protein</fullName>
    </submittedName>
</protein>
<sequence length="41" mass="4707">MKRITALLFLLQATVTVVNTGKIFMYSCSLRDVNFNLAYSY</sequence>